<dbReference type="RefSeq" id="WP_199110344.1">
    <property type="nucleotide sequence ID" value="NZ_JAHWXQ010000003.1"/>
</dbReference>
<dbReference type="InterPro" id="IPR016181">
    <property type="entry name" value="Acyl_CoA_acyltransferase"/>
</dbReference>
<keyword evidence="2" id="KW-0012">Acyltransferase</keyword>
<gene>
    <name evidence="5" type="ORF">KYK27_12290</name>
</gene>
<dbReference type="InterPro" id="IPR000182">
    <property type="entry name" value="GNAT_dom"/>
</dbReference>
<comment type="similarity">
    <text evidence="3">Belongs to the acetyltransferase family. MAK3 subfamily.</text>
</comment>
<dbReference type="PANTHER" id="PTHR45896">
    <property type="entry name" value="N-ALPHA-ACETYLTRANSFERASE 30"/>
    <property type="match status" value="1"/>
</dbReference>
<protein>
    <submittedName>
        <fullName evidence="5">GNAT family N-acetyltransferase</fullName>
    </submittedName>
</protein>
<accession>A0ABS6XD83</accession>
<reference evidence="5 6" key="1">
    <citation type="submission" date="2021-07" db="EMBL/GenBank/DDBJ databases">
        <authorList>
            <person name="Kim M.K."/>
        </authorList>
    </citation>
    <scope>NUCLEOTIDE SEQUENCE [LARGE SCALE GENOMIC DNA]</scope>
    <source>
        <strain evidence="5 6">HLY7-15</strain>
    </source>
</reference>
<dbReference type="Proteomes" id="UP000774935">
    <property type="component" value="Unassembled WGS sequence"/>
</dbReference>
<proteinExistence type="inferred from homology"/>
<keyword evidence="1" id="KW-0808">Transferase</keyword>
<dbReference type="InterPro" id="IPR044542">
    <property type="entry name" value="NAA30-like"/>
</dbReference>
<dbReference type="SUPFAM" id="SSF55729">
    <property type="entry name" value="Acyl-CoA N-acyltransferases (Nat)"/>
    <property type="match status" value="1"/>
</dbReference>
<dbReference type="EMBL" id="JAHWXQ010000003">
    <property type="protein sequence ID" value="MBW3365831.1"/>
    <property type="molecule type" value="Genomic_DNA"/>
</dbReference>
<evidence type="ECO:0000313" key="5">
    <source>
        <dbReference type="EMBL" id="MBW3365831.1"/>
    </source>
</evidence>
<dbReference type="PROSITE" id="PS51186">
    <property type="entry name" value="GNAT"/>
    <property type="match status" value="1"/>
</dbReference>
<keyword evidence="6" id="KW-1185">Reference proteome</keyword>
<evidence type="ECO:0000256" key="3">
    <source>
        <dbReference type="ARBA" id="ARBA00024025"/>
    </source>
</evidence>
<evidence type="ECO:0000259" key="4">
    <source>
        <dbReference type="PROSITE" id="PS51186"/>
    </source>
</evidence>
<sequence length="154" mass="17784">MIVEANPEDIDELFELWLELMQHHQGMHKVFKCKPNHENALKAELLKRIREKDTKVFAYEEEGDCVGMMICHIRQGINGFELSRKGYIAETIIKEAYRNKGIGQELFEAARNWLQDKGADHIELQVSVKNAGAIKFWQEIGFSASTQHMVLLLN</sequence>
<evidence type="ECO:0000256" key="2">
    <source>
        <dbReference type="ARBA" id="ARBA00023315"/>
    </source>
</evidence>
<dbReference type="Gene3D" id="3.40.630.30">
    <property type="match status" value="1"/>
</dbReference>
<evidence type="ECO:0000256" key="1">
    <source>
        <dbReference type="ARBA" id="ARBA00022679"/>
    </source>
</evidence>
<dbReference type="PANTHER" id="PTHR45896:SF1">
    <property type="entry name" value="N-ALPHA-ACETYLTRANSFERASE 30"/>
    <property type="match status" value="1"/>
</dbReference>
<name>A0ABS6XD83_9BACT</name>
<organism evidence="5 6">
    <name type="scientific">Pontibacter populi</name>
    <dbReference type="NCBI Taxonomy" id="890055"/>
    <lineage>
        <taxon>Bacteria</taxon>
        <taxon>Pseudomonadati</taxon>
        <taxon>Bacteroidota</taxon>
        <taxon>Cytophagia</taxon>
        <taxon>Cytophagales</taxon>
        <taxon>Hymenobacteraceae</taxon>
        <taxon>Pontibacter</taxon>
    </lineage>
</organism>
<evidence type="ECO:0000313" key="6">
    <source>
        <dbReference type="Proteomes" id="UP000774935"/>
    </source>
</evidence>
<dbReference type="CDD" id="cd04301">
    <property type="entry name" value="NAT_SF"/>
    <property type="match status" value="1"/>
</dbReference>
<dbReference type="Pfam" id="PF00583">
    <property type="entry name" value="Acetyltransf_1"/>
    <property type="match status" value="1"/>
</dbReference>
<comment type="caution">
    <text evidence="5">The sequence shown here is derived from an EMBL/GenBank/DDBJ whole genome shotgun (WGS) entry which is preliminary data.</text>
</comment>
<feature type="domain" description="N-acetyltransferase" evidence="4">
    <location>
        <begin position="1"/>
        <end position="154"/>
    </location>
</feature>